<accession>A0A9N7YNE7</accession>
<protein>
    <submittedName>
        <fullName evidence="1">Uncharacterized protein</fullName>
    </submittedName>
</protein>
<dbReference type="Proteomes" id="UP001153269">
    <property type="component" value="Unassembled WGS sequence"/>
</dbReference>
<name>A0A9N7YNE7_PLEPL</name>
<keyword evidence="2" id="KW-1185">Reference proteome</keyword>
<gene>
    <name evidence="1" type="ORF">PLEPLA_LOCUS26202</name>
</gene>
<dbReference type="AlphaFoldDB" id="A0A9N7YNE7"/>
<dbReference type="EMBL" id="CADEAL010002124">
    <property type="protein sequence ID" value="CAB1438255.1"/>
    <property type="molecule type" value="Genomic_DNA"/>
</dbReference>
<evidence type="ECO:0000313" key="2">
    <source>
        <dbReference type="Proteomes" id="UP001153269"/>
    </source>
</evidence>
<sequence length="124" mass="13210">MCSGKVSNFQPWASAAEHSSWLTDRGESPPSTFVLTCPLLLFPTGGVTAAAAEPKFPRGEQSLLKTRSLRTQLDTKRSQLNSKNFSAAGSEAEGSAQLTRDVRAACGSPTLFFSCSSSSSFPFQ</sequence>
<reference evidence="1" key="1">
    <citation type="submission" date="2020-03" db="EMBL/GenBank/DDBJ databases">
        <authorList>
            <person name="Weist P."/>
        </authorList>
    </citation>
    <scope>NUCLEOTIDE SEQUENCE</scope>
</reference>
<proteinExistence type="predicted"/>
<comment type="caution">
    <text evidence="1">The sequence shown here is derived from an EMBL/GenBank/DDBJ whole genome shotgun (WGS) entry which is preliminary data.</text>
</comment>
<evidence type="ECO:0000313" key="1">
    <source>
        <dbReference type="EMBL" id="CAB1438255.1"/>
    </source>
</evidence>
<organism evidence="1 2">
    <name type="scientific">Pleuronectes platessa</name>
    <name type="common">European plaice</name>
    <dbReference type="NCBI Taxonomy" id="8262"/>
    <lineage>
        <taxon>Eukaryota</taxon>
        <taxon>Metazoa</taxon>
        <taxon>Chordata</taxon>
        <taxon>Craniata</taxon>
        <taxon>Vertebrata</taxon>
        <taxon>Euteleostomi</taxon>
        <taxon>Actinopterygii</taxon>
        <taxon>Neopterygii</taxon>
        <taxon>Teleostei</taxon>
        <taxon>Neoteleostei</taxon>
        <taxon>Acanthomorphata</taxon>
        <taxon>Carangaria</taxon>
        <taxon>Pleuronectiformes</taxon>
        <taxon>Pleuronectoidei</taxon>
        <taxon>Pleuronectidae</taxon>
        <taxon>Pleuronectes</taxon>
    </lineage>
</organism>